<name>A0ABZ1IEU4_9PSEU</name>
<evidence type="ECO:0000256" key="8">
    <source>
        <dbReference type="ARBA" id="ARBA00025046"/>
    </source>
</evidence>
<evidence type="ECO:0000256" key="1">
    <source>
        <dbReference type="ARBA" id="ARBA00001342"/>
    </source>
</evidence>
<protein>
    <recommendedName>
        <fullName evidence="7">Putative 4-hydroxy-4-methyl-2-oxoglutarate aldolase</fullName>
        <ecNumber evidence="6">4.1.1.112</ecNumber>
        <ecNumber evidence="5">4.1.3.17</ecNumber>
    </recommendedName>
    <alternativeName>
        <fullName evidence="11">Oxaloacetate decarboxylase</fullName>
    </alternativeName>
    <alternativeName>
        <fullName evidence="9">Regulator of ribonuclease activity homolog</fullName>
    </alternativeName>
    <alternativeName>
        <fullName evidence="10">RraA-like protein</fullName>
    </alternativeName>
</protein>
<evidence type="ECO:0000256" key="6">
    <source>
        <dbReference type="ARBA" id="ARBA00012947"/>
    </source>
</evidence>
<comment type="function">
    <text evidence="8">Catalyzes the aldol cleavage of 4-hydroxy-4-methyl-2-oxoglutarate (HMG) into 2 molecules of pyruvate. Also contains a secondary oxaloacetate (OAA) decarboxylase activity due to the common pyruvate enolate transition state formed following C-C bond cleavage in the retro-aldol and decarboxylation reactions.</text>
</comment>
<dbReference type="SUPFAM" id="SSF89562">
    <property type="entry name" value="RraA-like"/>
    <property type="match status" value="1"/>
</dbReference>
<dbReference type="EC" id="4.1.3.17" evidence="5"/>
<evidence type="ECO:0000256" key="10">
    <source>
        <dbReference type="ARBA" id="ARBA00030169"/>
    </source>
</evidence>
<comment type="catalytic activity">
    <reaction evidence="1">
        <text>4-hydroxy-4-methyl-2-oxoglutarate = 2 pyruvate</text>
        <dbReference type="Rhea" id="RHEA:22748"/>
        <dbReference type="ChEBI" id="CHEBI:15361"/>
        <dbReference type="ChEBI" id="CHEBI:58276"/>
        <dbReference type="EC" id="4.1.3.17"/>
    </reaction>
</comment>
<comment type="cofactor">
    <cofactor evidence="2">
        <name>a divalent metal cation</name>
        <dbReference type="ChEBI" id="CHEBI:60240"/>
    </cofactor>
</comment>
<evidence type="ECO:0000256" key="5">
    <source>
        <dbReference type="ARBA" id="ARBA00012213"/>
    </source>
</evidence>
<dbReference type="EMBL" id="CP142149">
    <property type="protein sequence ID" value="WSE32213.1"/>
    <property type="molecule type" value="Genomic_DNA"/>
</dbReference>
<dbReference type="Pfam" id="PF03737">
    <property type="entry name" value="RraA-like"/>
    <property type="match status" value="1"/>
</dbReference>
<comment type="catalytic activity">
    <reaction evidence="12">
        <text>oxaloacetate + H(+) = pyruvate + CO2</text>
        <dbReference type="Rhea" id="RHEA:15641"/>
        <dbReference type="ChEBI" id="CHEBI:15361"/>
        <dbReference type="ChEBI" id="CHEBI:15378"/>
        <dbReference type="ChEBI" id="CHEBI:16452"/>
        <dbReference type="ChEBI" id="CHEBI:16526"/>
        <dbReference type="EC" id="4.1.1.112"/>
    </reaction>
</comment>
<dbReference type="Proteomes" id="UP001330812">
    <property type="component" value="Chromosome"/>
</dbReference>
<evidence type="ECO:0000256" key="9">
    <source>
        <dbReference type="ARBA" id="ARBA00029596"/>
    </source>
</evidence>
<evidence type="ECO:0000256" key="2">
    <source>
        <dbReference type="ARBA" id="ARBA00001968"/>
    </source>
</evidence>
<keyword evidence="14" id="KW-1185">Reference proteome</keyword>
<organism evidence="13 14">
    <name type="scientific">Amycolatopsis rhabdoformis</name>
    <dbReference type="NCBI Taxonomy" id="1448059"/>
    <lineage>
        <taxon>Bacteria</taxon>
        <taxon>Bacillati</taxon>
        <taxon>Actinomycetota</taxon>
        <taxon>Actinomycetes</taxon>
        <taxon>Pseudonocardiales</taxon>
        <taxon>Pseudonocardiaceae</taxon>
        <taxon>Amycolatopsis</taxon>
    </lineage>
</organism>
<dbReference type="Gene3D" id="3.50.30.40">
    <property type="entry name" value="Ribonuclease E inhibitor RraA/RraA-like"/>
    <property type="match status" value="1"/>
</dbReference>
<dbReference type="CDD" id="cd16841">
    <property type="entry name" value="RraA_family"/>
    <property type="match status" value="1"/>
</dbReference>
<comment type="similarity">
    <text evidence="3">Belongs to the class II aldolase/RraA-like family.</text>
</comment>
<evidence type="ECO:0000256" key="4">
    <source>
        <dbReference type="ARBA" id="ARBA00011233"/>
    </source>
</evidence>
<evidence type="ECO:0000256" key="7">
    <source>
        <dbReference type="ARBA" id="ARBA00016549"/>
    </source>
</evidence>
<reference evidence="13 14" key="1">
    <citation type="journal article" date="2015" name="Int. J. Syst. Evol. Microbiol.">
        <title>Amycolatopsis rhabdoformis sp. nov., an actinomycete isolated from a tropical forest soil.</title>
        <authorList>
            <person name="Souza W.R."/>
            <person name="Silva R.E."/>
            <person name="Goodfellow M."/>
            <person name="Busarakam K."/>
            <person name="Figueiro F.S."/>
            <person name="Ferreira D."/>
            <person name="Rodrigues-Filho E."/>
            <person name="Moraes L.A.B."/>
            <person name="Zucchi T.D."/>
        </authorList>
    </citation>
    <scope>NUCLEOTIDE SEQUENCE [LARGE SCALE GENOMIC DNA]</scope>
    <source>
        <strain evidence="13 14">NCIMB 14900</strain>
    </source>
</reference>
<gene>
    <name evidence="13" type="ORF">VSH64_08840</name>
</gene>
<dbReference type="PANTHER" id="PTHR33254:SF4">
    <property type="entry name" value="4-HYDROXY-4-METHYL-2-OXOGLUTARATE ALDOLASE 3-RELATED"/>
    <property type="match status" value="1"/>
</dbReference>
<evidence type="ECO:0000313" key="14">
    <source>
        <dbReference type="Proteomes" id="UP001330812"/>
    </source>
</evidence>
<dbReference type="InterPro" id="IPR036704">
    <property type="entry name" value="RraA/RraA-like_sf"/>
</dbReference>
<sequence length="219" mass="22902">MSDDWLDRVRALGTAGLSDALDRLGLPGAVPGIVPFDPAFTVCGRAFTGQYEPVDALGGTVGDYIDDVAPGEIVVLSNDGRLDCTVWGDILTAVAAARGIGGTVIEGVCRDVADSLAIGYPVFARGRSMRTGKDRVRLAGTGRPVRLGSVLVHPGDVIRGDADGVVVLAAEQARRVLDVAEAIEDAESRIRAAVADGERLDLARARMGYHALQTRPGAR</sequence>
<comment type="subunit">
    <text evidence="4">Homotrimer.</text>
</comment>
<evidence type="ECO:0000256" key="3">
    <source>
        <dbReference type="ARBA" id="ARBA00008621"/>
    </source>
</evidence>
<dbReference type="EC" id="4.1.1.112" evidence="6"/>
<evidence type="ECO:0000256" key="12">
    <source>
        <dbReference type="ARBA" id="ARBA00047973"/>
    </source>
</evidence>
<evidence type="ECO:0000256" key="11">
    <source>
        <dbReference type="ARBA" id="ARBA00032305"/>
    </source>
</evidence>
<dbReference type="PANTHER" id="PTHR33254">
    <property type="entry name" value="4-HYDROXY-4-METHYL-2-OXOGLUTARATE ALDOLASE 3-RELATED"/>
    <property type="match status" value="1"/>
</dbReference>
<accession>A0ABZ1IEU4</accession>
<proteinExistence type="inferred from homology"/>
<evidence type="ECO:0000313" key="13">
    <source>
        <dbReference type="EMBL" id="WSE32213.1"/>
    </source>
</evidence>
<dbReference type="InterPro" id="IPR005493">
    <property type="entry name" value="RraA/RraA-like"/>
</dbReference>
<dbReference type="RefSeq" id="WP_326835021.1">
    <property type="nucleotide sequence ID" value="NZ_CP142149.1"/>
</dbReference>